<organism evidence="1 2">
    <name type="scientific">Heracleum sosnowskyi</name>
    <dbReference type="NCBI Taxonomy" id="360622"/>
    <lineage>
        <taxon>Eukaryota</taxon>
        <taxon>Viridiplantae</taxon>
        <taxon>Streptophyta</taxon>
        <taxon>Embryophyta</taxon>
        <taxon>Tracheophyta</taxon>
        <taxon>Spermatophyta</taxon>
        <taxon>Magnoliopsida</taxon>
        <taxon>eudicotyledons</taxon>
        <taxon>Gunneridae</taxon>
        <taxon>Pentapetalae</taxon>
        <taxon>asterids</taxon>
        <taxon>campanulids</taxon>
        <taxon>Apiales</taxon>
        <taxon>Apiaceae</taxon>
        <taxon>Apioideae</taxon>
        <taxon>apioid superclade</taxon>
        <taxon>Tordylieae</taxon>
        <taxon>Tordyliinae</taxon>
        <taxon>Heracleum</taxon>
    </lineage>
</organism>
<dbReference type="PANTHER" id="PTHR36066">
    <property type="entry name" value="TRANSCRIPTION FACTOR BHLH145"/>
    <property type="match status" value="1"/>
</dbReference>
<dbReference type="Pfam" id="PF23173">
    <property type="entry name" value="bHLH_SAC51"/>
    <property type="match status" value="1"/>
</dbReference>
<accession>A0AAD8GR39</accession>
<dbReference type="AlphaFoldDB" id="A0AAD8GR39"/>
<evidence type="ECO:0000313" key="2">
    <source>
        <dbReference type="Proteomes" id="UP001237642"/>
    </source>
</evidence>
<gene>
    <name evidence="1" type="ORF">POM88_053253</name>
</gene>
<dbReference type="EMBL" id="JAUIZM010000016">
    <property type="protein sequence ID" value="KAK1352556.1"/>
    <property type="molecule type" value="Genomic_DNA"/>
</dbReference>
<name>A0AAD8GR39_9APIA</name>
<dbReference type="InterPro" id="IPR037546">
    <property type="entry name" value="SAC51-like"/>
</dbReference>
<reference evidence="1" key="1">
    <citation type="submission" date="2023-02" db="EMBL/GenBank/DDBJ databases">
        <title>Genome of toxic invasive species Heracleum sosnowskyi carries increased number of genes despite the absence of recent whole-genome duplications.</title>
        <authorList>
            <person name="Schelkunov M."/>
            <person name="Shtratnikova V."/>
            <person name="Makarenko M."/>
            <person name="Klepikova A."/>
            <person name="Omelchenko D."/>
            <person name="Novikova G."/>
            <person name="Obukhova E."/>
            <person name="Bogdanov V."/>
            <person name="Penin A."/>
            <person name="Logacheva M."/>
        </authorList>
    </citation>
    <scope>NUCLEOTIDE SEQUENCE</scope>
    <source>
        <strain evidence="1">Hsosn_3</strain>
        <tissue evidence="1">Leaf</tissue>
    </source>
</reference>
<keyword evidence="2" id="KW-1185">Reference proteome</keyword>
<dbReference type="Proteomes" id="UP001237642">
    <property type="component" value="Unassembled WGS sequence"/>
</dbReference>
<dbReference type="PANTHER" id="PTHR36066:SF8">
    <property type="entry name" value="TRANSCRIPTION FACTOR SAC51"/>
    <property type="match status" value="1"/>
</dbReference>
<sequence length="332" mass="36536">MGSVLPSAKQSFAASGFNPFAFSANAPLPEFSRPGLHGSCGLSGGLRPHMESSVFPLDPYIKESQSTSAPKLGVETLANNVTNSNRRSYVICDQSDDLVRFFLSSFGPSTGKVVDLPMRPVHVGCTRDVQQIPINEQTNPTNPKIQGASDDDRVVVEESEFREDSEELNALLYSDDEYDYNYGEEDCDEEVTSKDRSPSKVEEILYNDEQVGAIIEEVAASDGSTKRQRLLDGGYKKSLVVEHANSGENDRFREYNNDMESSSACPSAMGNVMSSSLGVKRSRKDKFHETLSIIEKIIPGLKSKEPTLIIDEAINYLKSLKLKVKDLGLAYP</sequence>
<protein>
    <submittedName>
        <fullName evidence="1">BHLH domain-containing protein</fullName>
    </submittedName>
</protein>
<proteinExistence type="predicted"/>
<evidence type="ECO:0000313" key="1">
    <source>
        <dbReference type="EMBL" id="KAK1352556.1"/>
    </source>
</evidence>
<comment type="caution">
    <text evidence="1">The sequence shown here is derived from an EMBL/GenBank/DDBJ whole genome shotgun (WGS) entry which is preliminary data.</text>
</comment>
<reference evidence="1" key="2">
    <citation type="submission" date="2023-05" db="EMBL/GenBank/DDBJ databases">
        <authorList>
            <person name="Schelkunov M.I."/>
        </authorList>
    </citation>
    <scope>NUCLEOTIDE SEQUENCE</scope>
    <source>
        <strain evidence="1">Hsosn_3</strain>
        <tissue evidence="1">Leaf</tissue>
    </source>
</reference>